<name>A0A347ZQN9_9CHLR</name>
<dbReference type="OrthoDB" id="9955250at2"/>
<sequence length="361" mass="42101">MVNAANKDFFLQEEEISGEIFNTWLNKCGISRNLALDEINQNSKLCEKIGMKTFQQWTSANESAKKISAKQEEESGNRVVAIVEWFFNEHLHRKNGFMQTAELAKIIEIYRDIPVTNRLQLNRILHDLKIANNEIETKLPINSDWRKQLLEEPVCAFVMDKYWCLRATTHYELAFAGYKESDLKNWGCWQRLNSSMGGIPKHLQNSPMSKTRGPYAQEYYIKQMIRFRLSISDLLQGEDERLSIIMELLNEIPDFNKIWDLSIQQEHEHLSNSFGFPVPFFRKDGTLLWMMEFSTPISNTDGFQLISWTPINRDSSIYLADLTKSIDESGEFSKQCFFVEDYAEYFTEKQCKALGITSRNS</sequence>
<dbReference type="Proteomes" id="UP000256388">
    <property type="component" value="Unassembled WGS sequence"/>
</dbReference>
<reference evidence="1 2" key="1">
    <citation type="submission" date="2018-08" db="EMBL/GenBank/DDBJ databases">
        <title>Genomic Encyclopedia of Type Strains, Phase IV (KMG-IV): sequencing the most valuable type-strain genomes for metagenomic binning, comparative biology and taxonomic classification.</title>
        <authorList>
            <person name="Goeker M."/>
        </authorList>
    </citation>
    <scope>NUCLEOTIDE SEQUENCE [LARGE SCALE GENOMIC DNA]</scope>
    <source>
        <strain evidence="1 2">DSM 23923</strain>
    </source>
</reference>
<evidence type="ECO:0000313" key="1">
    <source>
        <dbReference type="EMBL" id="REG11824.1"/>
    </source>
</evidence>
<keyword evidence="2" id="KW-1185">Reference proteome</keyword>
<gene>
    <name evidence="1" type="ORF">DFR64_1718</name>
</gene>
<comment type="caution">
    <text evidence="1">The sequence shown here is derived from an EMBL/GenBank/DDBJ whole genome shotgun (WGS) entry which is preliminary data.</text>
</comment>
<dbReference type="RefSeq" id="WP_116224939.1">
    <property type="nucleotide sequence ID" value="NZ_AP018437.1"/>
</dbReference>
<dbReference type="EMBL" id="QUMS01000001">
    <property type="protein sequence ID" value="REG11824.1"/>
    <property type="molecule type" value="Genomic_DNA"/>
</dbReference>
<proteinExistence type="predicted"/>
<organism evidence="1 2">
    <name type="scientific">Pelolinea submarina</name>
    <dbReference type="NCBI Taxonomy" id="913107"/>
    <lineage>
        <taxon>Bacteria</taxon>
        <taxon>Bacillati</taxon>
        <taxon>Chloroflexota</taxon>
        <taxon>Anaerolineae</taxon>
        <taxon>Anaerolineales</taxon>
        <taxon>Anaerolineaceae</taxon>
        <taxon>Pelolinea</taxon>
    </lineage>
</organism>
<dbReference type="AlphaFoldDB" id="A0A347ZQN9"/>
<evidence type="ECO:0000313" key="2">
    <source>
        <dbReference type="Proteomes" id="UP000256388"/>
    </source>
</evidence>
<protein>
    <submittedName>
        <fullName evidence="1">Uncharacterized protein</fullName>
    </submittedName>
</protein>
<accession>A0A347ZQN9</accession>